<dbReference type="SMART" id="SM00382">
    <property type="entry name" value="AAA"/>
    <property type="match status" value="1"/>
</dbReference>
<dbReference type="GO" id="GO:0005524">
    <property type="term" value="F:ATP binding"/>
    <property type="evidence" value="ECO:0007669"/>
    <property type="project" value="UniProtKB-KW"/>
</dbReference>
<evidence type="ECO:0000256" key="1">
    <source>
        <dbReference type="ARBA" id="ARBA00005417"/>
    </source>
</evidence>
<sequence length="210" mass="23683">MSEIRIENLNKKIKGSVILNDISLTMTPGRIYGLRGKNGCGKTMLMRAICGLLIPDGGHIYIDDEELHRDIKFPRSIGALIENPSFLPQYTGFRNLRLLAKLMGGISDDDVRYAIERTGLDPDDKRVYRKYSLGMKQKLGIANAIMGEPDVIVLDEPINALDEESVDNIKKELLKLRDGGSLIITACHDREELEYLCDEIYEMKDGRIVQ</sequence>
<dbReference type="PANTHER" id="PTHR43335:SF8">
    <property type="entry name" value="ABC TRANSPORTER, ATP-BINDING PROTEIN"/>
    <property type="match status" value="1"/>
</dbReference>
<evidence type="ECO:0000256" key="3">
    <source>
        <dbReference type="ARBA" id="ARBA00022741"/>
    </source>
</evidence>
<proteinExistence type="inferred from homology"/>
<dbReference type="InterPro" id="IPR017871">
    <property type="entry name" value="ABC_transporter-like_CS"/>
</dbReference>
<evidence type="ECO:0000313" key="6">
    <source>
        <dbReference type="EMBL" id="GFO94932.1"/>
    </source>
</evidence>
<dbReference type="RefSeq" id="WP_055146125.1">
    <property type="nucleotide sequence ID" value="NZ_BLYL01000012.1"/>
</dbReference>
<dbReference type="PANTHER" id="PTHR43335">
    <property type="entry name" value="ABC TRANSPORTER, ATP-BINDING PROTEIN"/>
    <property type="match status" value="1"/>
</dbReference>
<comment type="similarity">
    <text evidence="1">Belongs to the ABC transporter superfamily.</text>
</comment>
<keyword evidence="4 6" id="KW-0067">ATP-binding</keyword>
<evidence type="ECO:0000313" key="7">
    <source>
        <dbReference type="Proteomes" id="UP000660047"/>
    </source>
</evidence>
<dbReference type="InterPro" id="IPR027417">
    <property type="entry name" value="P-loop_NTPase"/>
</dbReference>
<dbReference type="Proteomes" id="UP000660047">
    <property type="component" value="Unassembled WGS sequence"/>
</dbReference>
<accession>A0AAI9K5I7</accession>
<comment type="caution">
    <text evidence="6">The sequence shown here is derived from an EMBL/GenBank/DDBJ whole genome shotgun (WGS) entry which is preliminary data.</text>
</comment>
<dbReference type="PROSITE" id="PS50893">
    <property type="entry name" value="ABC_TRANSPORTER_2"/>
    <property type="match status" value="1"/>
</dbReference>
<dbReference type="CDD" id="cd03230">
    <property type="entry name" value="ABC_DR_subfamily_A"/>
    <property type="match status" value="1"/>
</dbReference>
<gene>
    <name evidence="6" type="primary">yybJ_2</name>
    <name evidence="6" type="ORF">COEU31_19780</name>
</gene>
<dbReference type="GO" id="GO:0016887">
    <property type="term" value="F:ATP hydrolysis activity"/>
    <property type="evidence" value="ECO:0007669"/>
    <property type="project" value="InterPro"/>
</dbReference>
<keyword evidence="2" id="KW-0813">Transport</keyword>
<dbReference type="InterPro" id="IPR003593">
    <property type="entry name" value="AAA+_ATPase"/>
</dbReference>
<dbReference type="EMBL" id="BLYL01000012">
    <property type="protein sequence ID" value="GFO94932.1"/>
    <property type="molecule type" value="Genomic_DNA"/>
</dbReference>
<evidence type="ECO:0000256" key="4">
    <source>
        <dbReference type="ARBA" id="ARBA00022840"/>
    </source>
</evidence>
<dbReference type="PROSITE" id="PS00211">
    <property type="entry name" value="ABC_TRANSPORTER_1"/>
    <property type="match status" value="1"/>
</dbReference>
<dbReference type="SUPFAM" id="SSF52540">
    <property type="entry name" value="P-loop containing nucleoside triphosphate hydrolases"/>
    <property type="match status" value="1"/>
</dbReference>
<protein>
    <submittedName>
        <fullName evidence="6">ABC transporter ATP-binding protein YybJ</fullName>
    </submittedName>
</protein>
<feature type="domain" description="ABC transporter" evidence="5">
    <location>
        <begin position="4"/>
        <end position="209"/>
    </location>
</feature>
<dbReference type="Gene3D" id="3.40.50.300">
    <property type="entry name" value="P-loop containing nucleotide triphosphate hydrolases"/>
    <property type="match status" value="1"/>
</dbReference>
<dbReference type="AlphaFoldDB" id="A0AAI9K5I7"/>
<evidence type="ECO:0000256" key="2">
    <source>
        <dbReference type="ARBA" id="ARBA00022448"/>
    </source>
</evidence>
<name>A0AAI9K5I7_9FIRM</name>
<dbReference type="Pfam" id="PF00005">
    <property type="entry name" value="ABC_tran"/>
    <property type="match status" value="1"/>
</dbReference>
<keyword evidence="3" id="KW-0547">Nucleotide-binding</keyword>
<dbReference type="InterPro" id="IPR003439">
    <property type="entry name" value="ABC_transporter-like_ATP-bd"/>
</dbReference>
<organism evidence="6 7">
    <name type="scientific">Coprococcus eutactus</name>
    <dbReference type="NCBI Taxonomy" id="33043"/>
    <lineage>
        <taxon>Bacteria</taxon>
        <taxon>Bacillati</taxon>
        <taxon>Bacillota</taxon>
        <taxon>Clostridia</taxon>
        <taxon>Lachnospirales</taxon>
        <taxon>Lachnospiraceae</taxon>
        <taxon>Coprococcus</taxon>
    </lineage>
</organism>
<evidence type="ECO:0000259" key="5">
    <source>
        <dbReference type="PROSITE" id="PS50893"/>
    </source>
</evidence>
<reference evidence="6" key="1">
    <citation type="submission" date="2020-06" db="EMBL/GenBank/DDBJ databases">
        <title>Characterization of fructooligosaccharide metabolism and fructooligosaccharide-degrading enzymes in human commensal butyrate producers.</title>
        <authorList>
            <person name="Tanno H."/>
            <person name="Fujii T."/>
            <person name="Hirano K."/>
            <person name="Maeno S."/>
            <person name="Tonozuka T."/>
            <person name="Sakamoto M."/>
            <person name="Ohkuma M."/>
            <person name="Tochio T."/>
            <person name="Endo A."/>
        </authorList>
    </citation>
    <scope>NUCLEOTIDE SEQUENCE</scope>
    <source>
        <strain evidence="6">JCM 31265</strain>
    </source>
</reference>